<gene>
    <name evidence="3" type="ORF">Q4Q40_19155</name>
</gene>
<keyword evidence="2" id="KW-0663">Pyridoxal phosphate</keyword>
<dbReference type="PIRSF" id="PIRSF000390">
    <property type="entry name" value="PLP_StrS"/>
    <property type="match status" value="1"/>
</dbReference>
<keyword evidence="4" id="KW-1185">Reference proteome</keyword>
<dbReference type="Gene3D" id="3.40.640.10">
    <property type="entry name" value="Type I PLP-dependent aspartate aminotransferase-like (Major domain)"/>
    <property type="match status" value="1"/>
</dbReference>
<dbReference type="InterPro" id="IPR000653">
    <property type="entry name" value="DegT/StrS_aminotransferase"/>
</dbReference>
<dbReference type="EC" id="2.6.1.-" evidence="3"/>
<dbReference type="InterPro" id="IPR015422">
    <property type="entry name" value="PyrdxlP-dep_Trfase_small"/>
</dbReference>
<dbReference type="SUPFAM" id="SSF53383">
    <property type="entry name" value="PLP-dependent transferases"/>
    <property type="match status" value="1"/>
</dbReference>
<dbReference type="PANTHER" id="PTHR30244:SF34">
    <property type="entry name" value="DTDP-4-AMINO-4,6-DIDEOXYGALACTOSE TRANSAMINASE"/>
    <property type="match status" value="1"/>
</dbReference>
<evidence type="ECO:0000313" key="3">
    <source>
        <dbReference type="EMBL" id="MDO5976324.1"/>
    </source>
</evidence>
<evidence type="ECO:0000256" key="2">
    <source>
        <dbReference type="RuleBase" id="RU004508"/>
    </source>
</evidence>
<dbReference type="PANTHER" id="PTHR30244">
    <property type="entry name" value="TRANSAMINASE"/>
    <property type="match status" value="1"/>
</dbReference>
<comment type="similarity">
    <text evidence="1 2">Belongs to the DegT/DnrJ/EryC1 family.</text>
</comment>
<sequence length="397" mass="44085">MPGFELFGELERKEVNDVLDNGVLMRYGFDGMRNGHWKSKELEAALQESFKTKHVQLVSSGTAAVSVALASAGVGAGDEVIMPAFTFVASFEAIMMLGAIPVLVDIDDTLAVDPKAVEAAITSKTKAVMVVQMCGSMGDMDTIQTICDTHNLLLVEDACQAIGGTYHGKPLGSIGDLGCFSFDFVKTITCGEGGAVITNNEAYYTNADHYSDHGHDHVGNDRGAETHPFLGYNFRISELHAAVGLAQVKRLPEFLAIQKKNYTIIREALSQIPEVSFRTVPEGGEESYAFLNFFLPDLEITRKVSEAFKQNGVDVCFHYYDNNWHYIRKWDHLTNLKSLFPISSEVKKGLEYLKTKEFTQSDHYIARNISCLIKLSWSEEEVKERANKMVHVIKSFI</sequence>
<name>A0ABT8WT26_9FLAO</name>
<dbReference type="Pfam" id="PF01041">
    <property type="entry name" value="DegT_DnrJ_EryC1"/>
    <property type="match status" value="1"/>
</dbReference>
<dbReference type="InterPro" id="IPR015424">
    <property type="entry name" value="PyrdxlP-dep_Trfase"/>
</dbReference>
<proteinExistence type="inferred from homology"/>
<evidence type="ECO:0000313" key="4">
    <source>
        <dbReference type="Proteomes" id="UP001176806"/>
    </source>
</evidence>
<dbReference type="GO" id="GO:0008483">
    <property type="term" value="F:transaminase activity"/>
    <property type="evidence" value="ECO:0007669"/>
    <property type="project" value="UniProtKB-KW"/>
</dbReference>
<dbReference type="RefSeq" id="WP_303303607.1">
    <property type="nucleotide sequence ID" value="NZ_BAABDA010000028.1"/>
</dbReference>
<reference evidence="3" key="1">
    <citation type="submission" date="2023-07" db="EMBL/GenBank/DDBJ databases">
        <title>Two novel species in the genus Flavivirga.</title>
        <authorList>
            <person name="Kwon K."/>
        </authorList>
    </citation>
    <scope>NUCLEOTIDE SEQUENCE</scope>
    <source>
        <strain evidence="3">KACC 14158</strain>
    </source>
</reference>
<keyword evidence="3" id="KW-0032">Aminotransferase</keyword>
<accession>A0ABT8WT26</accession>
<protein>
    <submittedName>
        <fullName evidence="3">DegT/DnrJ/EryC1/StrS family aminotransferase</fullName>
        <ecNumber evidence="3">2.6.1.-</ecNumber>
    </submittedName>
</protein>
<dbReference type="Proteomes" id="UP001176806">
    <property type="component" value="Unassembled WGS sequence"/>
</dbReference>
<keyword evidence="3" id="KW-0808">Transferase</keyword>
<dbReference type="Gene3D" id="3.90.1150.10">
    <property type="entry name" value="Aspartate Aminotransferase, domain 1"/>
    <property type="match status" value="1"/>
</dbReference>
<dbReference type="InterPro" id="IPR015421">
    <property type="entry name" value="PyrdxlP-dep_Trfase_major"/>
</dbReference>
<dbReference type="EMBL" id="JAUOEL010000007">
    <property type="protein sequence ID" value="MDO5976324.1"/>
    <property type="molecule type" value="Genomic_DNA"/>
</dbReference>
<dbReference type="CDD" id="cd00616">
    <property type="entry name" value="AHBA_syn"/>
    <property type="match status" value="1"/>
</dbReference>
<organism evidence="3 4">
    <name type="scientific">Flavivirga jejuensis</name>
    <dbReference type="NCBI Taxonomy" id="870487"/>
    <lineage>
        <taxon>Bacteria</taxon>
        <taxon>Pseudomonadati</taxon>
        <taxon>Bacteroidota</taxon>
        <taxon>Flavobacteriia</taxon>
        <taxon>Flavobacteriales</taxon>
        <taxon>Flavobacteriaceae</taxon>
        <taxon>Flavivirga</taxon>
    </lineage>
</organism>
<evidence type="ECO:0000256" key="1">
    <source>
        <dbReference type="ARBA" id="ARBA00037999"/>
    </source>
</evidence>
<comment type="caution">
    <text evidence="3">The sequence shown here is derived from an EMBL/GenBank/DDBJ whole genome shotgun (WGS) entry which is preliminary data.</text>
</comment>